<dbReference type="Proteomes" id="UP000095552">
    <property type="component" value="Unassembled WGS sequence"/>
</dbReference>
<dbReference type="NCBIfam" id="NF033668">
    <property type="entry name" value="rSAM_PA0069"/>
    <property type="match status" value="1"/>
</dbReference>
<dbReference type="EMBL" id="MDGQ01000003">
    <property type="protein sequence ID" value="OEK06910.1"/>
    <property type="molecule type" value="Genomic_DNA"/>
</dbReference>
<protein>
    <submittedName>
        <fullName evidence="5">Radical SAM protein</fullName>
    </submittedName>
</protein>
<dbReference type="GO" id="GO:0051536">
    <property type="term" value="F:iron-sulfur cluster binding"/>
    <property type="evidence" value="ECO:0007669"/>
    <property type="project" value="UniProtKB-KW"/>
</dbReference>
<dbReference type="OrthoDB" id="9785699at2"/>
<dbReference type="STRING" id="1563681.BFP71_04445"/>
<accession>A0A1E5T6C5</accession>
<evidence type="ECO:0000256" key="1">
    <source>
        <dbReference type="ARBA" id="ARBA00022723"/>
    </source>
</evidence>
<dbReference type="GO" id="GO:0003824">
    <property type="term" value="F:catalytic activity"/>
    <property type="evidence" value="ECO:0007669"/>
    <property type="project" value="InterPro"/>
</dbReference>
<dbReference type="PANTHER" id="PTHR43432">
    <property type="entry name" value="SLR0285 PROTEIN"/>
    <property type="match status" value="1"/>
</dbReference>
<proteinExistence type="predicted"/>
<keyword evidence="2" id="KW-0408">Iron</keyword>
<reference evidence="5 6" key="1">
    <citation type="submission" date="2016-08" db="EMBL/GenBank/DDBJ databases">
        <title>Draft genome of Fabibacter sp. strain SK-8.</title>
        <authorList>
            <person name="Wong S.-K."/>
            <person name="Hamasaki K."/>
            <person name="Yoshizawa S."/>
        </authorList>
    </citation>
    <scope>NUCLEOTIDE SEQUENCE [LARGE SCALE GENOMIC DNA]</scope>
    <source>
        <strain evidence="5 6">SK-8</strain>
    </source>
</reference>
<dbReference type="CDD" id="cd01335">
    <property type="entry name" value="Radical_SAM"/>
    <property type="match status" value="1"/>
</dbReference>
<dbReference type="GO" id="GO:0046872">
    <property type="term" value="F:metal ion binding"/>
    <property type="evidence" value="ECO:0007669"/>
    <property type="project" value="UniProtKB-KW"/>
</dbReference>
<dbReference type="PANTHER" id="PTHR43432:SF3">
    <property type="entry name" value="SLR0285 PROTEIN"/>
    <property type="match status" value="1"/>
</dbReference>
<dbReference type="SUPFAM" id="SSF102114">
    <property type="entry name" value="Radical SAM enzymes"/>
    <property type="match status" value="1"/>
</dbReference>
<dbReference type="Pfam" id="PF04055">
    <property type="entry name" value="Radical_SAM"/>
    <property type="match status" value="1"/>
</dbReference>
<dbReference type="SFLD" id="SFLDS00029">
    <property type="entry name" value="Radical_SAM"/>
    <property type="match status" value="1"/>
</dbReference>
<evidence type="ECO:0000259" key="4">
    <source>
        <dbReference type="PROSITE" id="PS51918"/>
    </source>
</evidence>
<dbReference type="InterPro" id="IPR040086">
    <property type="entry name" value="MJ0683-like"/>
</dbReference>
<dbReference type="Gene3D" id="3.80.30.30">
    <property type="match status" value="1"/>
</dbReference>
<dbReference type="InterPro" id="IPR058240">
    <property type="entry name" value="rSAM_sf"/>
</dbReference>
<dbReference type="PROSITE" id="PS51918">
    <property type="entry name" value="RADICAL_SAM"/>
    <property type="match status" value="1"/>
</dbReference>
<keyword evidence="6" id="KW-1185">Reference proteome</keyword>
<dbReference type="RefSeq" id="WP_069834222.1">
    <property type="nucleotide sequence ID" value="NZ_MDGQ01000003.1"/>
</dbReference>
<sequence length="349" mass="39435">MFKGRGAQIQVKNKFLAHEYVQEHIEGIDEFDEAAPGTKYIKIFPKTIVNKVESPDVGMDYSLNPYQGCEHGCIYCYARNSHEYWGYNAGLDFERVILYKPNAAQLLEKHFQNPRWNPRTIVLSGNTDCYQPIERKLKITRSLLEVFLKYKHPVGLITKNVIITRDIDLLGPLADLNLVGLHFSLTSLDEKVRRKLEPRTATAKQKLKTIEKLSQRGIPVSIMIGPVIPGLNDHEIPALIKAAANAGARGAGFTMVRLNGQIGEVFENWVQQAFPDRAEKILSQIKGAHGGKLNDSRFGKRMRGDGRIVQSIHRMFELSKAKCFTGIPHRPPLRTDLFVKTNKGQMGLF</sequence>
<evidence type="ECO:0000313" key="6">
    <source>
        <dbReference type="Proteomes" id="UP000095552"/>
    </source>
</evidence>
<dbReference type="InterPro" id="IPR006638">
    <property type="entry name" value="Elp3/MiaA/NifB-like_rSAM"/>
</dbReference>
<evidence type="ECO:0000313" key="5">
    <source>
        <dbReference type="EMBL" id="OEK06910.1"/>
    </source>
</evidence>
<dbReference type="SMART" id="SM00729">
    <property type="entry name" value="Elp3"/>
    <property type="match status" value="1"/>
</dbReference>
<evidence type="ECO:0000256" key="3">
    <source>
        <dbReference type="ARBA" id="ARBA00023014"/>
    </source>
</evidence>
<name>A0A1E5T6C5_9BACT</name>
<keyword evidence="1" id="KW-0479">Metal-binding</keyword>
<feature type="domain" description="Radical SAM core" evidence="4">
    <location>
        <begin position="55"/>
        <end position="292"/>
    </location>
</feature>
<dbReference type="SFLD" id="SFLDG01084">
    <property type="entry name" value="Uncharacterised_Radical_SAM_Su"/>
    <property type="match status" value="1"/>
</dbReference>
<dbReference type="AlphaFoldDB" id="A0A1E5T6C5"/>
<evidence type="ECO:0000256" key="2">
    <source>
        <dbReference type="ARBA" id="ARBA00023004"/>
    </source>
</evidence>
<dbReference type="InterPro" id="IPR007197">
    <property type="entry name" value="rSAM"/>
</dbReference>
<comment type="caution">
    <text evidence="5">The sequence shown here is derived from an EMBL/GenBank/DDBJ whole genome shotgun (WGS) entry which is preliminary data.</text>
</comment>
<keyword evidence="3" id="KW-0411">Iron-sulfur</keyword>
<organism evidence="5 6">
    <name type="scientific">Roseivirga misakiensis</name>
    <dbReference type="NCBI Taxonomy" id="1563681"/>
    <lineage>
        <taxon>Bacteria</taxon>
        <taxon>Pseudomonadati</taxon>
        <taxon>Bacteroidota</taxon>
        <taxon>Cytophagia</taxon>
        <taxon>Cytophagales</taxon>
        <taxon>Roseivirgaceae</taxon>
        <taxon>Roseivirga</taxon>
    </lineage>
</organism>
<gene>
    <name evidence="5" type="ORF">BFP71_04445</name>
</gene>